<reference evidence="2 3" key="1">
    <citation type="submission" date="2019-03" db="EMBL/GenBank/DDBJ databases">
        <title>Deep-cultivation of Planctomycetes and their phenomic and genomic characterization uncovers novel biology.</title>
        <authorList>
            <person name="Wiegand S."/>
            <person name="Jogler M."/>
            <person name="Boedeker C."/>
            <person name="Pinto D."/>
            <person name="Vollmers J."/>
            <person name="Rivas-Marin E."/>
            <person name="Kohn T."/>
            <person name="Peeters S.H."/>
            <person name="Heuer A."/>
            <person name="Rast P."/>
            <person name="Oberbeckmann S."/>
            <person name="Bunk B."/>
            <person name="Jeske O."/>
            <person name="Meyerdierks A."/>
            <person name="Storesund J.E."/>
            <person name="Kallscheuer N."/>
            <person name="Luecker S."/>
            <person name="Lage O.M."/>
            <person name="Pohl T."/>
            <person name="Merkel B.J."/>
            <person name="Hornburger P."/>
            <person name="Mueller R.-W."/>
            <person name="Bruemmer F."/>
            <person name="Labrenz M."/>
            <person name="Spormann A.M."/>
            <person name="Op den Camp H."/>
            <person name="Overmann J."/>
            <person name="Amann R."/>
            <person name="Jetten M.S.M."/>
            <person name="Mascher T."/>
            <person name="Medema M.H."/>
            <person name="Devos D.P."/>
            <person name="Kaster A.-K."/>
            <person name="Ovreas L."/>
            <person name="Rohde M."/>
            <person name="Galperin M.Y."/>
            <person name="Jogler C."/>
        </authorList>
    </citation>
    <scope>NUCLEOTIDE SEQUENCE [LARGE SCALE GENOMIC DNA]</scope>
    <source>
        <strain evidence="2 3">Enr13</strain>
    </source>
</reference>
<dbReference type="EMBL" id="CP037423">
    <property type="protein sequence ID" value="QDV45322.1"/>
    <property type="molecule type" value="Genomic_DNA"/>
</dbReference>
<name>A0A518HWT1_9BACT</name>
<feature type="signal peptide" evidence="1">
    <location>
        <begin position="1"/>
        <end position="28"/>
    </location>
</feature>
<organism evidence="2 3">
    <name type="scientific">Stieleria neptunia</name>
    <dbReference type="NCBI Taxonomy" id="2527979"/>
    <lineage>
        <taxon>Bacteria</taxon>
        <taxon>Pseudomonadati</taxon>
        <taxon>Planctomycetota</taxon>
        <taxon>Planctomycetia</taxon>
        <taxon>Pirellulales</taxon>
        <taxon>Pirellulaceae</taxon>
        <taxon>Stieleria</taxon>
    </lineage>
</organism>
<dbReference type="Proteomes" id="UP000319004">
    <property type="component" value="Chromosome"/>
</dbReference>
<dbReference type="InterPro" id="IPR023296">
    <property type="entry name" value="Glyco_hydro_beta-prop_sf"/>
</dbReference>
<dbReference type="OrthoDB" id="20875at2"/>
<accession>A0A518HWT1</accession>
<evidence type="ECO:0000256" key="1">
    <source>
        <dbReference type="SAM" id="SignalP"/>
    </source>
</evidence>
<keyword evidence="3" id="KW-1185">Reference proteome</keyword>
<dbReference type="SUPFAM" id="SSF75005">
    <property type="entry name" value="Arabinanase/levansucrase/invertase"/>
    <property type="match status" value="1"/>
</dbReference>
<evidence type="ECO:0000313" key="2">
    <source>
        <dbReference type="EMBL" id="QDV45322.1"/>
    </source>
</evidence>
<dbReference type="RefSeq" id="WP_145389506.1">
    <property type="nucleotide sequence ID" value="NZ_CP037423.1"/>
</dbReference>
<feature type="chain" id="PRO_5021841067" description="Exo-alpha-sialidase" evidence="1">
    <location>
        <begin position="29"/>
        <end position="363"/>
    </location>
</feature>
<evidence type="ECO:0000313" key="3">
    <source>
        <dbReference type="Proteomes" id="UP000319004"/>
    </source>
</evidence>
<dbReference type="AlphaFoldDB" id="A0A518HWT1"/>
<keyword evidence="1" id="KW-0732">Signal</keyword>
<protein>
    <recommendedName>
        <fullName evidence="4">Exo-alpha-sialidase</fullName>
    </recommendedName>
</protein>
<dbReference type="PROSITE" id="PS51257">
    <property type="entry name" value="PROKAR_LIPOPROTEIN"/>
    <property type="match status" value="1"/>
</dbReference>
<dbReference type="KEGG" id="snep:Enr13x_51980"/>
<gene>
    <name evidence="2" type="ORF">Enr13x_51980</name>
</gene>
<evidence type="ECO:0008006" key="4">
    <source>
        <dbReference type="Google" id="ProtNLM"/>
    </source>
</evidence>
<proteinExistence type="predicted"/>
<sequence precursor="true">MRRRVRSPMTGALLLTLAFAIGCNSTGADEPPQVNVSNIRRVFHNGQHNAFTDLVRFRDKFYLTFRSCPDGHMVHPTASVIILASDDAREWRQVHQFSVKHRDTRDPHFLVFQDKLFVYTGTWYSGETTIPVSDYDLNMHLGYAAWSEDGQNWNGPALLEGTFGHYIWRANTFDGKAYLCGRRKANFEAGPRGEGKIVESLMLESDDGLIWRKRGVFQEVNGDETAFQFESDGSVIAIGRRGGGKAQLLQSKPPYQQWDRQELDRYIGGPLIVRWGDRYVVGGRKSIGGKGPKTSMYWLIDDALHEFAELPSGGDTSYPGFIALSPTKAIMSWYSSHEKDADGKPITAIYLADLEIAPVHGHE</sequence>